<gene>
    <name evidence="5 9" type="primary">astE</name>
    <name evidence="9" type="ORF">GCM10010970_00510</name>
</gene>
<comment type="caution">
    <text evidence="9">The sequence shown here is derived from an EMBL/GenBank/DDBJ whole genome shotgun (WGS) entry which is preliminary data.</text>
</comment>
<dbReference type="CDD" id="cd03855">
    <property type="entry name" value="M14_ASTE"/>
    <property type="match status" value="1"/>
</dbReference>
<feature type="domain" description="AstE/AspA barrel-sandwich hybrid" evidence="7">
    <location>
        <begin position="249"/>
        <end position="322"/>
    </location>
</feature>
<feature type="domain" description="Succinylglutamate desuccinylase/Aspartoacylase catalytic" evidence="8">
    <location>
        <begin position="47"/>
        <end position="233"/>
    </location>
</feature>
<sequence length="324" mass="35778">MLEDFLHFTLHNETPEPTAGTAPSGVRWRWLGQGMLELSPPRQVDTHMVLSAGIHGDETAPIEILRDLVADLASGALPLAIRVLVLLGNAPAMTAGKRYLDDDLNRLFCGAYRKLPHCAESPRAAALERAVAGFFDEAAGARWHLDLHTAIRPSVFERFALLPHRTAPYREDVFDWLAALDISAVLNHREQSNTFTYFSCSQHNALAATLELGKVMPFGMNDLTRFAKVTDGLRLMLSGQPLPQGAPRPRIFDVVGQLDKQSERFVLVVGSQMANFTAYPKGTLIATDDGYQYAVAHEEERIVFPNPKVKVGLRAGLMVVERVV</sequence>
<organism evidence="9 10">
    <name type="scientific">Silvimonas iriomotensis</name>
    <dbReference type="NCBI Taxonomy" id="449662"/>
    <lineage>
        <taxon>Bacteria</taxon>
        <taxon>Pseudomonadati</taxon>
        <taxon>Pseudomonadota</taxon>
        <taxon>Betaproteobacteria</taxon>
        <taxon>Neisseriales</taxon>
        <taxon>Chitinibacteraceae</taxon>
        <taxon>Silvimonas</taxon>
    </lineage>
</organism>
<feature type="binding site" evidence="5">
    <location>
        <position position="55"/>
    </location>
    <ligand>
        <name>Zn(2+)</name>
        <dbReference type="ChEBI" id="CHEBI:29105"/>
    </ligand>
</feature>
<keyword evidence="3 5" id="KW-0378">Hydrolase</keyword>
<dbReference type="InterPro" id="IPR050178">
    <property type="entry name" value="AspA/AstE_fam"/>
</dbReference>
<comment type="cofactor">
    <cofactor evidence="5">
        <name>Zn(2+)</name>
        <dbReference type="ChEBI" id="CHEBI:29105"/>
    </cofactor>
    <text evidence="5">Binds 1 zinc ion per subunit.</text>
</comment>
<dbReference type="Pfam" id="PF24827">
    <property type="entry name" value="AstE_AspA_cat"/>
    <property type="match status" value="1"/>
</dbReference>
<evidence type="ECO:0000256" key="4">
    <source>
        <dbReference type="ARBA" id="ARBA00022833"/>
    </source>
</evidence>
<dbReference type="Gene3D" id="3.40.630.10">
    <property type="entry name" value="Zn peptidases"/>
    <property type="match status" value="1"/>
</dbReference>
<dbReference type="NCBIfam" id="NF003706">
    <property type="entry name" value="PRK05324.1"/>
    <property type="match status" value="1"/>
</dbReference>
<dbReference type="InterPro" id="IPR007036">
    <property type="entry name" value="Aste_AspA_hybrid_dom"/>
</dbReference>
<protein>
    <recommendedName>
        <fullName evidence="5 6">Succinylglutamate desuccinylase</fullName>
        <ecNumber evidence="5 6">3.5.1.96</ecNumber>
    </recommendedName>
</protein>
<dbReference type="InterPro" id="IPR016681">
    <property type="entry name" value="SuccinylGlu_desuccinylase"/>
</dbReference>
<dbReference type="EC" id="3.5.1.96" evidence="5 6"/>
<dbReference type="PANTHER" id="PTHR15162:SF7">
    <property type="entry name" value="SUCCINYLGLUTAMATE DESUCCINYLASE"/>
    <property type="match status" value="1"/>
</dbReference>
<accession>A0ABQ2P3S5</accession>
<comment type="pathway">
    <text evidence="5">Amino-acid degradation; L-arginine degradation via AST pathway; L-glutamate and succinate from L-arginine: step 5/5.</text>
</comment>
<dbReference type="Pfam" id="PF04952">
    <property type="entry name" value="AstE_AspA_hybrid"/>
    <property type="match status" value="1"/>
</dbReference>
<feature type="binding site" evidence="5">
    <location>
        <position position="148"/>
    </location>
    <ligand>
        <name>Zn(2+)</name>
        <dbReference type="ChEBI" id="CHEBI:29105"/>
    </ligand>
</feature>
<evidence type="ECO:0000259" key="7">
    <source>
        <dbReference type="Pfam" id="PF04952"/>
    </source>
</evidence>
<proteinExistence type="inferred from homology"/>
<feature type="binding site" evidence="5">
    <location>
        <position position="58"/>
    </location>
    <ligand>
        <name>Zn(2+)</name>
        <dbReference type="ChEBI" id="CHEBI:29105"/>
    </ligand>
</feature>
<keyword evidence="4 5" id="KW-0862">Zinc</keyword>
<feature type="active site" evidence="5">
    <location>
        <position position="211"/>
    </location>
</feature>
<evidence type="ECO:0000313" key="10">
    <source>
        <dbReference type="Proteomes" id="UP000637267"/>
    </source>
</evidence>
<dbReference type="Proteomes" id="UP000637267">
    <property type="component" value="Unassembled WGS sequence"/>
</dbReference>
<keyword evidence="2 5" id="KW-0479">Metal-binding</keyword>
<evidence type="ECO:0000259" key="8">
    <source>
        <dbReference type="Pfam" id="PF24827"/>
    </source>
</evidence>
<evidence type="ECO:0000313" key="9">
    <source>
        <dbReference type="EMBL" id="GGP17593.1"/>
    </source>
</evidence>
<dbReference type="EMBL" id="BMLX01000001">
    <property type="protein sequence ID" value="GGP17593.1"/>
    <property type="molecule type" value="Genomic_DNA"/>
</dbReference>
<comment type="catalytic activity">
    <reaction evidence="5">
        <text>N-succinyl-L-glutamate + H2O = L-glutamate + succinate</text>
        <dbReference type="Rhea" id="RHEA:15169"/>
        <dbReference type="ChEBI" id="CHEBI:15377"/>
        <dbReference type="ChEBI" id="CHEBI:29985"/>
        <dbReference type="ChEBI" id="CHEBI:30031"/>
        <dbReference type="ChEBI" id="CHEBI:58763"/>
        <dbReference type="EC" id="3.5.1.96"/>
    </reaction>
</comment>
<dbReference type="PANTHER" id="PTHR15162">
    <property type="entry name" value="ASPARTOACYLASE"/>
    <property type="match status" value="1"/>
</dbReference>
<reference evidence="10" key="1">
    <citation type="journal article" date="2019" name="Int. J. Syst. Evol. Microbiol.">
        <title>The Global Catalogue of Microorganisms (GCM) 10K type strain sequencing project: providing services to taxonomists for standard genome sequencing and annotation.</title>
        <authorList>
            <consortium name="The Broad Institute Genomics Platform"/>
            <consortium name="The Broad Institute Genome Sequencing Center for Infectious Disease"/>
            <person name="Wu L."/>
            <person name="Ma J."/>
        </authorList>
    </citation>
    <scope>NUCLEOTIDE SEQUENCE [LARGE SCALE GENOMIC DNA]</scope>
    <source>
        <strain evidence="10">CGMCC 1.8859</strain>
    </source>
</reference>
<dbReference type="InterPro" id="IPR055438">
    <property type="entry name" value="AstE_AspA_cat"/>
</dbReference>
<comment type="similarity">
    <text evidence="5">Belongs to the AspA/AstE family. Succinylglutamate desuccinylase subfamily.</text>
</comment>
<name>A0ABQ2P3S5_9NEIS</name>
<evidence type="ECO:0000256" key="6">
    <source>
        <dbReference type="NCBIfam" id="TIGR03242"/>
    </source>
</evidence>
<comment type="function">
    <text evidence="5">Transforms N(2)-succinylglutamate into succinate and glutamate.</text>
</comment>
<dbReference type="NCBIfam" id="TIGR03242">
    <property type="entry name" value="arg_catab_astE"/>
    <property type="match status" value="1"/>
</dbReference>
<dbReference type="HAMAP" id="MF_00767">
    <property type="entry name" value="Arg_catab_AstE"/>
    <property type="match status" value="1"/>
</dbReference>
<dbReference type="SUPFAM" id="SSF53187">
    <property type="entry name" value="Zn-dependent exopeptidases"/>
    <property type="match status" value="1"/>
</dbReference>
<keyword evidence="1 5" id="KW-0056">Arginine metabolism</keyword>
<keyword evidence="10" id="KW-1185">Reference proteome</keyword>
<evidence type="ECO:0000256" key="2">
    <source>
        <dbReference type="ARBA" id="ARBA00022723"/>
    </source>
</evidence>
<evidence type="ECO:0000256" key="3">
    <source>
        <dbReference type="ARBA" id="ARBA00022801"/>
    </source>
</evidence>
<evidence type="ECO:0000256" key="1">
    <source>
        <dbReference type="ARBA" id="ARBA00022503"/>
    </source>
</evidence>
<evidence type="ECO:0000256" key="5">
    <source>
        <dbReference type="HAMAP-Rule" id="MF_00767"/>
    </source>
</evidence>